<feature type="transmembrane region" description="Helical" evidence="1">
    <location>
        <begin position="150"/>
        <end position="170"/>
    </location>
</feature>
<evidence type="ECO:0000256" key="1">
    <source>
        <dbReference type="SAM" id="Phobius"/>
    </source>
</evidence>
<organism evidence="2 3">
    <name type="scientific">Halapricum desulfuricans</name>
    <dbReference type="NCBI Taxonomy" id="2841257"/>
    <lineage>
        <taxon>Archaea</taxon>
        <taxon>Methanobacteriati</taxon>
        <taxon>Methanobacteriota</taxon>
        <taxon>Stenosarchaea group</taxon>
        <taxon>Halobacteria</taxon>
        <taxon>Halobacteriales</taxon>
        <taxon>Haloarculaceae</taxon>
        <taxon>Halapricum</taxon>
    </lineage>
</organism>
<protein>
    <submittedName>
        <fullName evidence="2">Uncharacterized protein</fullName>
    </submittedName>
</protein>
<keyword evidence="1" id="KW-0472">Membrane</keyword>
<dbReference type="Proteomes" id="UP000663525">
    <property type="component" value="Chromosome"/>
</dbReference>
<keyword evidence="1" id="KW-0812">Transmembrane</keyword>
<keyword evidence="1" id="KW-1133">Transmembrane helix</keyword>
<sequence>MKHILVLILTVTVVVSLATGVGVAQQNNSTAATDGPEYGQYEQIDNKTYLVESSVDLETGEASLVFYSEEPQSVTLSDAGAFVDGGSVNQEVVYLRPGQKTRVNFSISVVDQGLGQQFAGVSVTTSKTLYAVPLETSSPLIGGPWTYQDVQLVAVTVAATISTIVIVMLLRSRYDLDAEPERIA</sequence>
<accession>A0A897N594</accession>
<evidence type="ECO:0000313" key="2">
    <source>
        <dbReference type="EMBL" id="QSG06085.1"/>
    </source>
</evidence>
<dbReference type="EMBL" id="CP064787">
    <property type="protein sequence ID" value="QSG06085.1"/>
    <property type="molecule type" value="Genomic_DNA"/>
</dbReference>
<proteinExistence type="predicted"/>
<name>A0A897N594_9EURY</name>
<dbReference type="Pfam" id="PF26259">
    <property type="entry name" value="DUF8063"/>
    <property type="match status" value="1"/>
</dbReference>
<evidence type="ECO:0000313" key="3">
    <source>
        <dbReference type="Proteomes" id="UP000663525"/>
    </source>
</evidence>
<reference evidence="2" key="1">
    <citation type="submission" date="2020-11" db="EMBL/GenBank/DDBJ databases">
        <title>Carbohydrate-dependent, anaerobic sulfur respiration: A novel catabolism in halophilic archaea.</title>
        <authorList>
            <person name="Sorokin D.Y."/>
            <person name="Messina E."/>
            <person name="Smedile F."/>
            <person name="La Cono V."/>
            <person name="Hallsworth J.E."/>
            <person name="Yakimov M.M."/>
        </authorList>
    </citation>
    <scope>NUCLEOTIDE SEQUENCE</scope>
    <source>
        <strain evidence="2">HSR12-1</strain>
    </source>
</reference>
<dbReference type="InterPro" id="IPR058376">
    <property type="entry name" value="DUF8063"/>
</dbReference>
<gene>
    <name evidence="2" type="ORF">HSR121_1750</name>
</gene>
<dbReference type="AlphaFoldDB" id="A0A897N594"/>